<gene>
    <name evidence="3" type="ORF">BACCIP111895_02146</name>
</gene>
<dbReference type="RefSeq" id="WP_248735276.1">
    <property type="nucleotide sequence ID" value="NZ_CALBWS010000012.1"/>
</dbReference>
<dbReference type="Proteomes" id="UP000838308">
    <property type="component" value="Unassembled WGS sequence"/>
</dbReference>
<dbReference type="InterPro" id="IPR037523">
    <property type="entry name" value="VOC_core"/>
</dbReference>
<keyword evidence="4" id="KW-1185">Reference proteome</keyword>
<name>A0ABN8KN41_9BACI</name>
<dbReference type="InterPro" id="IPR051785">
    <property type="entry name" value="MMCE/EMCE_epimerase"/>
</dbReference>
<dbReference type="InterPro" id="IPR029068">
    <property type="entry name" value="Glyas_Bleomycin-R_OHBP_Dase"/>
</dbReference>
<accession>A0ABN8KN41</accession>
<comment type="caution">
    <text evidence="3">The sequence shown here is derived from an EMBL/GenBank/DDBJ whole genome shotgun (WGS) entry which is preliminary data.</text>
</comment>
<protein>
    <recommendedName>
        <fullName evidence="2">VOC domain-containing protein</fullName>
    </recommendedName>
</protein>
<dbReference type="PROSITE" id="PS51819">
    <property type="entry name" value="VOC"/>
    <property type="match status" value="1"/>
</dbReference>
<reference evidence="3" key="1">
    <citation type="submission" date="2022-04" db="EMBL/GenBank/DDBJ databases">
        <authorList>
            <person name="Criscuolo A."/>
        </authorList>
    </citation>
    <scope>NUCLEOTIDE SEQUENCE</scope>
    <source>
        <strain evidence="3">CIP111895</strain>
    </source>
</reference>
<proteinExistence type="predicted"/>
<dbReference type="SUPFAM" id="SSF54593">
    <property type="entry name" value="Glyoxalase/Bleomycin resistance protein/Dihydroxybiphenyl dioxygenase"/>
    <property type="match status" value="1"/>
</dbReference>
<dbReference type="PANTHER" id="PTHR43048">
    <property type="entry name" value="METHYLMALONYL-COA EPIMERASE"/>
    <property type="match status" value="1"/>
</dbReference>
<evidence type="ECO:0000259" key="2">
    <source>
        <dbReference type="PROSITE" id="PS51819"/>
    </source>
</evidence>
<keyword evidence="1" id="KW-0479">Metal-binding</keyword>
<dbReference type="EMBL" id="CALBWS010000012">
    <property type="protein sequence ID" value="CAH2714969.1"/>
    <property type="molecule type" value="Genomic_DNA"/>
</dbReference>
<evidence type="ECO:0000256" key="1">
    <source>
        <dbReference type="ARBA" id="ARBA00022723"/>
    </source>
</evidence>
<organism evidence="3 4">
    <name type="scientific">Neobacillus rhizosphaerae</name>
    <dbReference type="NCBI Taxonomy" id="2880965"/>
    <lineage>
        <taxon>Bacteria</taxon>
        <taxon>Bacillati</taxon>
        <taxon>Bacillota</taxon>
        <taxon>Bacilli</taxon>
        <taxon>Bacillales</taxon>
        <taxon>Bacillaceae</taxon>
        <taxon>Neobacillus</taxon>
    </lineage>
</organism>
<dbReference type="PANTHER" id="PTHR43048:SF3">
    <property type="entry name" value="METHYLMALONYL-COA EPIMERASE, MITOCHONDRIAL"/>
    <property type="match status" value="1"/>
</dbReference>
<evidence type="ECO:0000313" key="4">
    <source>
        <dbReference type="Proteomes" id="UP000838308"/>
    </source>
</evidence>
<sequence>MTNNFVHHLCIQTNSYKETLTFYTQGLGFKVVQESPNFHGRDFNTWIQLGDFYIELQTGKYNEILSDGNTNSQGLAHFCLWVEDLNTEITRLRKLDVEFLTKNNEAIYHVENGYLCKVKAPEGTIVELRDNRGI</sequence>
<dbReference type="InterPro" id="IPR004360">
    <property type="entry name" value="Glyas_Fos-R_dOase_dom"/>
</dbReference>
<evidence type="ECO:0000313" key="3">
    <source>
        <dbReference type="EMBL" id="CAH2714969.1"/>
    </source>
</evidence>
<dbReference type="Gene3D" id="3.10.180.10">
    <property type="entry name" value="2,3-Dihydroxybiphenyl 1,2-Dioxygenase, domain 1"/>
    <property type="match status" value="1"/>
</dbReference>
<dbReference type="Pfam" id="PF00903">
    <property type="entry name" value="Glyoxalase"/>
    <property type="match status" value="1"/>
</dbReference>
<feature type="domain" description="VOC" evidence="2">
    <location>
        <begin position="5"/>
        <end position="131"/>
    </location>
</feature>